<dbReference type="AlphaFoldDB" id="A0A330H6C4"/>
<dbReference type="GO" id="GO:0005886">
    <property type="term" value="C:plasma membrane"/>
    <property type="evidence" value="ECO:0007669"/>
    <property type="project" value="UniProtKB-SubCell"/>
</dbReference>
<feature type="transmembrane region" description="Helical" evidence="6">
    <location>
        <begin position="160"/>
        <end position="178"/>
    </location>
</feature>
<dbReference type="Proteomes" id="UP000251956">
    <property type="component" value="Unassembled WGS sequence"/>
</dbReference>
<evidence type="ECO:0000313" key="8">
    <source>
        <dbReference type="EMBL" id="RAZ78651.1"/>
    </source>
</evidence>
<proteinExistence type="predicted"/>
<feature type="transmembrane region" description="Helical" evidence="6">
    <location>
        <begin position="355"/>
        <end position="374"/>
    </location>
</feature>
<feature type="transmembrane region" description="Helical" evidence="6">
    <location>
        <begin position="95"/>
        <end position="117"/>
    </location>
</feature>
<dbReference type="EMBL" id="QMBQ01000002">
    <property type="protein sequence ID" value="RAZ78651.1"/>
    <property type="molecule type" value="Genomic_DNA"/>
</dbReference>
<dbReference type="PANTHER" id="PTHR43124:SF3">
    <property type="entry name" value="CHLORAMPHENICOL EFFLUX PUMP RV0191"/>
    <property type="match status" value="1"/>
</dbReference>
<feature type="transmembrane region" description="Helical" evidence="6">
    <location>
        <begin position="269"/>
        <end position="287"/>
    </location>
</feature>
<evidence type="ECO:0000256" key="1">
    <source>
        <dbReference type="ARBA" id="ARBA00004651"/>
    </source>
</evidence>
<feature type="transmembrane region" description="Helical" evidence="6">
    <location>
        <begin position="203"/>
        <end position="226"/>
    </location>
</feature>
<dbReference type="GO" id="GO:0022857">
    <property type="term" value="F:transmembrane transporter activity"/>
    <property type="evidence" value="ECO:0007669"/>
    <property type="project" value="InterPro"/>
</dbReference>
<dbReference type="Pfam" id="PF07690">
    <property type="entry name" value="MFS_1"/>
    <property type="match status" value="1"/>
</dbReference>
<comment type="subcellular location">
    <subcellularLocation>
        <location evidence="1">Cell membrane</location>
        <topology evidence="1">Multi-pass membrane protein</topology>
    </subcellularLocation>
</comment>
<dbReference type="InterPro" id="IPR036259">
    <property type="entry name" value="MFS_trans_sf"/>
</dbReference>
<feature type="transmembrane region" description="Helical" evidence="6">
    <location>
        <begin position="238"/>
        <end position="257"/>
    </location>
</feature>
<comment type="caution">
    <text evidence="8">The sequence shown here is derived from an EMBL/GenBank/DDBJ whole genome shotgun (WGS) entry which is preliminary data.</text>
</comment>
<keyword evidence="5 6" id="KW-0472">Membrane</keyword>
<accession>A0A330H6C4</accession>
<name>A0A330H6C4_9HYPH</name>
<dbReference type="RefSeq" id="WP_112126875.1">
    <property type="nucleotide sequence ID" value="NZ_QMBQ01000002.1"/>
</dbReference>
<dbReference type="InterPro" id="IPR011701">
    <property type="entry name" value="MFS"/>
</dbReference>
<evidence type="ECO:0000256" key="5">
    <source>
        <dbReference type="ARBA" id="ARBA00023136"/>
    </source>
</evidence>
<feature type="domain" description="Major facilitator superfamily (MFS) profile" evidence="7">
    <location>
        <begin position="4"/>
        <end position="380"/>
    </location>
</feature>
<evidence type="ECO:0000256" key="6">
    <source>
        <dbReference type="SAM" id="Phobius"/>
    </source>
</evidence>
<evidence type="ECO:0000256" key="2">
    <source>
        <dbReference type="ARBA" id="ARBA00022475"/>
    </source>
</evidence>
<keyword evidence="4 6" id="KW-1133">Transmembrane helix</keyword>
<reference evidence="9" key="1">
    <citation type="submission" date="2018-06" db="EMBL/GenBank/DDBJ databases">
        <authorList>
            <person name="Helene L.C."/>
            <person name="Dall'Agnol R."/>
            <person name="Delamuta J.R."/>
            <person name="Hungria M."/>
        </authorList>
    </citation>
    <scope>NUCLEOTIDE SEQUENCE [LARGE SCALE GENOMIC DNA]</scope>
    <source>
        <strain evidence="9">CNPSo 3140</strain>
    </source>
</reference>
<organism evidence="8 9">
    <name type="scientific">Mesorhizobium atlanticum</name>
    <dbReference type="NCBI Taxonomy" id="2233532"/>
    <lineage>
        <taxon>Bacteria</taxon>
        <taxon>Pseudomonadati</taxon>
        <taxon>Pseudomonadota</taxon>
        <taxon>Alphaproteobacteria</taxon>
        <taxon>Hyphomicrobiales</taxon>
        <taxon>Phyllobacteriaceae</taxon>
        <taxon>Mesorhizobium</taxon>
    </lineage>
</organism>
<dbReference type="SUPFAM" id="SSF103473">
    <property type="entry name" value="MFS general substrate transporter"/>
    <property type="match status" value="1"/>
</dbReference>
<gene>
    <name evidence="8" type="ORF">DPM35_08895</name>
</gene>
<keyword evidence="2" id="KW-1003">Cell membrane</keyword>
<feature type="transmembrane region" description="Helical" evidence="6">
    <location>
        <begin position="293"/>
        <end position="313"/>
    </location>
</feature>
<evidence type="ECO:0000256" key="3">
    <source>
        <dbReference type="ARBA" id="ARBA00022692"/>
    </source>
</evidence>
<dbReference type="PROSITE" id="PS50850">
    <property type="entry name" value="MFS"/>
    <property type="match status" value="1"/>
</dbReference>
<dbReference type="InterPro" id="IPR050189">
    <property type="entry name" value="MFS_Efflux_Transporters"/>
</dbReference>
<dbReference type="PANTHER" id="PTHR43124">
    <property type="entry name" value="PURINE EFFLUX PUMP PBUE"/>
    <property type="match status" value="1"/>
</dbReference>
<dbReference type="InterPro" id="IPR020846">
    <property type="entry name" value="MFS_dom"/>
</dbReference>
<dbReference type="CDD" id="cd17324">
    <property type="entry name" value="MFS_NepI_like"/>
    <property type="match status" value="1"/>
</dbReference>
<feature type="transmembrane region" description="Helical" evidence="6">
    <location>
        <begin position="129"/>
        <end position="154"/>
    </location>
</feature>
<protein>
    <submittedName>
        <fullName evidence="8">MFS transporter</fullName>
    </submittedName>
</protein>
<evidence type="ECO:0000259" key="7">
    <source>
        <dbReference type="PROSITE" id="PS50850"/>
    </source>
</evidence>
<feature type="transmembrane region" description="Helical" evidence="6">
    <location>
        <begin position="39"/>
        <end position="58"/>
    </location>
</feature>
<reference evidence="8 9" key="2">
    <citation type="submission" date="2018-07" db="EMBL/GenBank/DDBJ databases">
        <title>Diversity of Mesorhizobium strains in Brazil.</title>
        <authorList>
            <person name="Helene L.C.F."/>
            <person name="Dall'Agnol R."/>
            <person name="Delamuta J.R.M."/>
            <person name="Hungria M."/>
        </authorList>
    </citation>
    <scope>NUCLEOTIDE SEQUENCE [LARGE SCALE GENOMIC DNA]</scope>
    <source>
        <strain evidence="8 9">CNPSo 3140</strain>
    </source>
</reference>
<feature type="transmembrane region" description="Helical" evidence="6">
    <location>
        <begin position="70"/>
        <end position="89"/>
    </location>
</feature>
<keyword evidence="9" id="KW-1185">Reference proteome</keyword>
<sequence length="394" mass="40524">MMLPLIALFLAAFAFGTTEFVIAGVLPEVAQGLGVSVPTAGYLVSGYACGIAVGGPLLALATSNVSRKSLLIGLTIAFTIGQVACALAPDFTAMLLLRIATAVAHGCYFGVAMVVAVSLVREDQRGRAVAIILAGLTVSNVIGVPAGTAIGSLWGWRATFWVMGALGLVAILAMLALLPRTAGAANRPAGLAREVRVLGRQQVWTSLILMLMLMIGQFGLFTYITPLLLEVTGLDESLIPWVLLLNGVGATIGVLVGGKLADWKLMPSLIVMLALQAVALGVVHLVSPYPVPMIVAIVIWGGLNFAIGAPIQTRILAWTADASNLASALIPSGFNVGIALAASLGAAMLNAGYGYRSLPLAGALAMLVAVVVAVGSQAWEWRSRATPPLPAAAE</sequence>
<dbReference type="Gene3D" id="1.20.1250.20">
    <property type="entry name" value="MFS general substrate transporter like domains"/>
    <property type="match status" value="2"/>
</dbReference>
<dbReference type="OrthoDB" id="9788453at2"/>
<keyword evidence="3 6" id="KW-0812">Transmembrane</keyword>
<evidence type="ECO:0000313" key="9">
    <source>
        <dbReference type="Proteomes" id="UP000251956"/>
    </source>
</evidence>
<feature type="transmembrane region" description="Helical" evidence="6">
    <location>
        <begin position="325"/>
        <end position="349"/>
    </location>
</feature>
<evidence type="ECO:0000256" key="4">
    <source>
        <dbReference type="ARBA" id="ARBA00022989"/>
    </source>
</evidence>